<dbReference type="EMBL" id="MHMA01000029">
    <property type="protein sequence ID" value="OGZ19988.1"/>
    <property type="molecule type" value="Genomic_DNA"/>
</dbReference>
<comment type="caution">
    <text evidence="1">The sequence shown here is derived from an EMBL/GenBank/DDBJ whole genome shotgun (WGS) entry which is preliminary data.</text>
</comment>
<dbReference type="AlphaFoldDB" id="A0A1G2E4J2"/>
<dbReference type="Gene3D" id="3.40.50.2000">
    <property type="entry name" value="Glycogen Phosphorylase B"/>
    <property type="match status" value="4"/>
</dbReference>
<evidence type="ECO:0000313" key="2">
    <source>
        <dbReference type="Proteomes" id="UP000178721"/>
    </source>
</evidence>
<dbReference type="Pfam" id="PF13692">
    <property type="entry name" value="Glyco_trans_1_4"/>
    <property type="match status" value="1"/>
</dbReference>
<dbReference type="PANTHER" id="PTHR12526">
    <property type="entry name" value="GLYCOSYLTRANSFERASE"/>
    <property type="match status" value="1"/>
</dbReference>
<gene>
    <name evidence="1" type="ORF">A2654_02110</name>
</gene>
<dbReference type="SUPFAM" id="SSF53756">
    <property type="entry name" value="UDP-Glycosyltransferase/glycogen phosphorylase"/>
    <property type="match status" value="1"/>
</dbReference>
<reference evidence="1 2" key="1">
    <citation type="journal article" date="2016" name="Nat. Commun.">
        <title>Thousands of microbial genomes shed light on interconnected biogeochemical processes in an aquifer system.</title>
        <authorList>
            <person name="Anantharaman K."/>
            <person name="Brown C.T."/>
            <person name="Hug L.A."/>
            <person name="Sharon I."/>
            <person name="Castelle C.J."/>
            <person name="Probst A.J."/>
            <person name="Thomas B.C."/>
            <person name="Singh A."/>
            <person name="Wilkins M.J."/>
            <person name="Karaoz U."/>
            <person name="Brodie E.L."/>
            <person name="Williams K.H."/>
            <person name="Hubbard S.S."/>
            <person name="Banfield J.F."/>
        </authorList>
    </citation>
    <scope>NUCLEOTIDE SEQUENCE [LARGE SCALE GENOMIC DNA]</scope>
</reference>
<sequence>MKNVLFIGVTKYNLAKDLHLKEKFEGLARGIKPYILARGELSHRRIFGADFYLLLRPIFWLIAPELAFWLCLTQKIDTIVVQGPLLEGLLGLVLKKTLHKELIVELHGDWEERLPTIRGILTFFAKRVLRNADKIRAVANYLVLKARKYAPAKPYFIFPTFTDLNDFLAEKEIIFNKEILFVGRNDRVKGIPYLIEAFELIKKDFPDFKLSLVGEGLPEGKLPLTEVRKRMKNCYCLVLPSITEGLPRVMLEAMALSKPVVASRVGGIPDLIKDSENGFLFEVGNVQELAEKLRILLDNKELAVEMGRRGRELVQSQFSNEKYINNYLAMINQ</sequence>
<accession>A0A1G2E4J2</accession>
<protein>
    <submittedName>
        <fullName evidence="1">Uncharacterized protein</fullName>
    </submittedName>
</protein>
<evidence type="ECO:0000313" key="1">
    <source>
        <dbReference type="EMBL" id="OGZ19988.1"/>
    </source>
</evidence>
<proteinExistence type="predicted"/>
<name>A0A1G2E4J2_9BACT</name>
<dbReference type="Proteomes" id="UP000178721">
    <property type="component" value="Unassembled WGS sequence"/>
</dbReference>
<organism evidence="1 2">
    <name type="scientific">Candidatus Nealsonbacteria bacterium RIFCSPHIGHO2_01_FULL_43_31</name>
    <dbReference type="NCBI Taxonomy" id="1801665"/>
    <lineage>
        <taxon>Bacteria</taxon>
        <taxon>Candidatus Nealsoniibacteriota</taxon>
    </lineage>
</organism>
<dbReference type="CDD" id="cd03801">
    <property type="entry name" value="GT4_PimA-like"/>
    <property type="match status" value="1"/>
</dbReference>